<gene>
    <name evidence="1" type="ORF">AWB75_02628</name>
</gene>
<dbReference type="EMBL" id="FCOF02000009">
    <property type="protein sequence ID" value="SAK61471.1"/>
    <property type="molecule type" value="Genomic_DNA"/>
</dbReference>
<sequence>MDKHIITSASIDAATLRLHELAALTDLLSRDEATSVFAQLDTAQQATIFSVLEGMARQSLAALMHGAEVSHG</sequence>
<accession>A0A158ATY4</accession>
<dbReference type="AlphaFoldDB" id="A0A158ATY4"/>
<proteinExistence type="predicted"/>
<protein>
    <submittedName>
        <fullName evidence="1">Uncharacterized protein</fullName>
    </submittedName>
</protein>
<evidence type="ECO:0000313" key="2">
    <source>
        <dbReference type="Proteomes" id="UP000054870"/>
    </source>
</evidence>
<organism evidence="1 2">
    <name type="scientific">Caballeronia catudaia</name>
    <dbReference type="NCBI Taxonomy" id="1777136"/>
    <lineage>
        <taxon>Bacteria</taxon>
        <taxon>Pseudomonadati</taxon>
        <taxon>Pseudomonadota</taxon>
        <taxon>Betaproteobacteria</taxon>
        <taxon>Burkholderiales</taxon>
        <taxon>Burkholderiaceae</taxon>
        <taxon>Caballeronia</taxon>
    </lineage>
</organism>
<reference evidence="1" key="1">
    <citation type="submission" date="2016-01" db="EMBL/GenBank/DDBJ databases">
        <authorList>
            <person name="Peeters C."/>
        </authorList>
    </citation>
    <scope>NUCLEOTIDE SEQUENCE [LARGE SCALE GENOMIC DNA]</scope>
    <source>
        <strain evidence="1">LMG 29318</strain>
    </source>
</reference>
<keyword evidence="2" id="KW-1185">Reference proteome</keyword>
<dbReference type="RefSeq" id="WP_061124506.1">
    <property type="nucleotide sequence ID" value="NZ_FCOF02000009.1"/>
</dbReference>
<dbReference type="Proteomes" id="UP000054870">
    <property type="component" value="Unassembled WGS sequence"/>
</dbReference>
<evidence type="ECO:0000313" key="1">
    <source>
        <dbReference type="EMBL" id="SAK61471.1"/>
    </source>
</evidence>
<comment type="caution">
    <text evidence="1">The sequence shown here is derived from an EMBL/GenBank/DDBJ whole genome shotgun (WGS) entry which is preliminary data.</text>
</comment>
<name>A0A158ATY4_9BURK</name>